<organism evidence="8 9">
    <name type="scientific">Actinomadura sediminis</name>
    <dbReference type="NCBI Taxonomy" id="1038904"/>
    <lineage>
        <taxon>Bacteria</taxon>
        <taxon>Bacillati</taxon>
        <taxon>Actinomycetota</taxon>
        <taxon>Actinomycetes</taxon>
        <taxon>Streptosporangiales</taxon>
        <taxon>Thermomonosporaceae</taxon>
        <taxon>Actinomadura</taxon>
    </lineage>
</organism>
<evidence type="ECO:0000256" key="2">
    <source>
        <dbReference type="ARBA" id="ARBA00022448"/>
    </source>
</evidence>
<sequence length="112" mass="12254">MTSAVLTTLGTADFDRHLTAAPEPLLVEFWATGCRPCQALMPILGEIAAEHTGRLRVATVRLDDAPDLAHRYQIMALPTLILFTEGRATQRITEISTKAELLNSLQRGPLAM</sequence>
<dbReference type="InterPro" id="IPR013766">
    <property type="entry name" value="Thioredoxin_domain"/>
</dbReference>
<dbReference type="InterPro" id="IPR036249">
    <property type="entry name" value="Thioredoxin-like_sf"/>
</dbReference>
<dbReference type="PANTHER" id="PTHR45663">
    <property type="entry name" value="GEO12009P1"/>
    <property type="match status" value="1"/>
</dbReference>
<dbReference type="Proteomes" id="UP001596972">
    <property type="component" value="Unassembled WGS sequence"/>
</dbReference>
<evidence type="ECO:0000256" key="4">
    <source>
        <dbReference type="ARBA" id="ARBA00023157"/>
    </source>
</evidence>
<accession>A0ABW3EUA9</accession>
<feature type="domain" description="Thioredoxin" evidence="7">
    <location>
        <begin position="1"/>
        <end position="110"/>
    </location>
</feature>
<dbReference type="InterPro" id="IPR005746">
    <property type="entry name" value="Thioredoxin"/>
</dbReference>
<keyword evidence="4" id="KW-1015">Disulfide bond</keyword>
<protein>
    <recommendedName>
        <fullName evidence="6">Thioredoxin</fullName>
    </recommendedName>
</protein>
<gene>
    <name evidence="8" type="ORF">ACFQ11_17300</name>
</gene>
<evidence type="ECO:0000313" key="8">
    <source>
        <dbReference type="EMBL" id="MFD0902159.1"/>
    </source>
</evidence>
<proteinExistence type="inferred from homology"/>
<evidence type="ECO:0000256" key="1">
    <source>
        <dbReference type="ARBA" id="ARBA00008987"/>
    </source>
</evidence>
<dbReference type="SUPFAM" id="SSF52833">
    <property type="entry name" value="Thioredoxin-like"/>
    <property type="match status" value="1"/>
</dbReference>
<dbReference type="CDD" id="cd02947">
    <property type="entry name" value="TRX_family"/>
    <property type="match status" value="1"/>
</dbReference>
<name>A0ABW3EUA9_9ACTN</name>
<keyword evidence="9" id="KW-1185">Reference proteome</keyword>
<dbReference type="PIRSF" id="PIRSF000077">
    <property type="entry name" value="Thioredoxin"/>
    <property type="match status" value="1"/>
</dbReference>
<evidence type="ECO:0000256" key="3">
    <source>
        <dbReference type="ARBA" id="ARBA00022982"/>
    </source>
</evidence>
<evidence type="ECO:0000256" key="6">
    <source>
        <dbReference type="PIRNR" id="PIRNR000077"/>
    </source>
</evidence>
<keyword evidence="3" id="KW-0249">Electron transport</keyword>
<comment type="similarity">
    <text evidence="1 6">Belongs to the thioredoxin family.</text>
</comment>
<dbReference type="Pfam" id="PF00085">
    <property type="entry name" value="Thioredoxin"/>
    <property type="match status" value="1"/>
</dbReference>
<dbReference type="PROSITE" id="PS51352">
    <property type="entry name" value="THIOREDOXIN_2"/>
    <property type="match status" value="1"/>
</dbReference>
<dbReference type="Gene3D" id="3.40.30.10">
    <property type="entry name" value="Glutaredoxin"/>
    <property type="match status" value="1"/>
</dbReference>
<evidence type="ECO:0000313" key="9">
    <source>
        <dbReference type="Proteomes" id="UP001596972"/>
    </source>
</evidence>
<evidence type="ECO:0000256" key="5">
    <source>
        <dbReference type="ARBA" id="ARBA00023284"/>
    </source>
</evidence>
<dbReference type="EMBL" id="JBHTJA010000031">
    <property type="protein sequence ID" value="MFD0902159.1"/>
    <property type="molecule type" value="Genomic_DNA"/>
</dbReference>
<evidence type="ECO:0000259" key="7">
    <source>
        <dbReference type="PROSITE" id="PS51352"/>
    </source>
</evidence>
<keyword evidence="2" id="KW-0813">Transport</keyword>
<dbReference type="RefSeq" id="WP_378299670.1">
    <property type="nucleotide sequence ID" value="NZ_JBHTJA010000031.1"/>
</dbReference>
<keyword evidence="5" id="KW-0676">Redox-active center</keyword>
<dbReference type="PANTHER" id="PTHR45663:SF11">
    <property type="entry name" value="GEO12009P1"/>
    <property type="match status" value="1"/>
</dbReference>
<reference evidence="9" key="1">
    <citation type="journal article" date="2019" name="Int. J. Syst. Evol. Microbiol.">
        <title>The Global Catalogue of Microorganisms (GCM) 10K type strain sequencing project: providing services to taxonomists for standard genome sequencing and annotation.</title>
        <authorList>
            <consortium name="The Broad Institute Genomics Platform"/>
            <consortium name="The Broad Institute Genome Sequencing Center for Infectious Disease"/>
            <person name="Wu L."/>
            <person name="Ma J."/>
        </authorList>
    </citation>
    <scope>NUCLEOTIDE SEQUENCE [LARGE SCALE GENOMIC DNA]</scope>
    <source>
        <strain evidence="9">JCM 31202</strain>
    </source>
</reference>
<comment type="caution">
    <text evidence="8">The sequence shown here is derived from an EMBL/GenBank/DDBJ whole genome shotgun (WGS) entry which is preliminary data.</text>
</comment>